<gene>
    <name evidence="1" type="ORF">ANACOL_01042</name>
</gene>
<comment type="caution">
    <text evidence="1">The sequence shown here is derived from an EMBL/GenBank/DDBJ whole genome shotgun (WGS) entry which is preliminary data.</text>
</comment>
<dbReference type="HOGENOM" id="CLU_3228783_0_0_9"/>
<accession>B0P8F3</accession>
<sequence length="43" mass="5265">METTSCVFDSFIIIQNRRNYNRELRKPCQFLNDFPYCLQSLFL</sequence>
<dbReference type="EMBL" id="ABGD02000007">
    <property type="protein sequence ID" value="EDS12199.1"/>
    <property type="molecule type" value="Genomic_DNA"/>
</dbReference>
<organism evidence="1 2">
    <name type="scientific">Anaerotruncus colihominis DSM 17241</name>
    <dbReference type="NCBI Taxonomy" id="445972"/>
    <lineage>
        <taxon>Bacteria</taxon>
        <taxon>Bacillati</taxon>
        <taxon>Bacillota</taxon>
        <taxon>Clostridia</taxon>
        <taxon>Eubacteriales</taxon>
        <taxon>Oscillospiraceae</taxon>
        <taxon>Anaerotruncus</taxon>
    </lineage>
</organism>
<reference evidence="1" key="1">
    <citation type="submission" date="2007-11" db="EMBL/GenBank/DDBJ databases">
        <authorList>
            <person name="Fulton L."/>
            <person name="Clifton S."/>
            <person name="Fulton B."/>
            <person name="Xu J."/>
            <person name="Minx P."/>
            <person name="Pepin K.H."/>
            <person name="Johnson M."/>
            <person name="Thiruvilangam P."/>
            <person name="Bhonagiri V."/>
            <person name="Nash W.E."/>
            <person name="Mardis E.R."/>
            <person name="Wilson R.K."/>
        </authorList>
    </citation>
    <scope>NUCLEOTIDE SEQUENCE [LARGE SCALE GENOMIC DNA]</scope>
    <source>
        <strain evidence="1">DSM 17241</strain>
    </source>
</reference>
<evidence type="ECO:0000313" key="1">
    <source>
        <dbReference type="EMBL" id="EDS12199.1"/>
    </source>
</evidence>
<keyword evidence="2" id="KW-1185">Reference proteome</keyword>
<dbReference type="Proteomes" id="UP000003803">
    <property type="component" value="Unassembled WGS sequence"/>
</dbReference>
<proteinExistence type="predicted"/>
<evidence type="ECO:0000313" key="2">
    <source>
        <dbReference type="Proteomes" id="UP000003803"/>
    </source>
</evidence>
<name>B0P8F3_9FIRM</name>
<dbReference type="AlphaFoldDB" id="B0P8F3"/>
<protein>
    <submittedName>
        <fullName evidence="1">Uncharacterized protein</fullName>
    </submittedName>
</protein>
<reference evidence="1" key="2">
    <citation type="submission" date="2013-09" db="EMBL/GenBank/DDBJ databases">
        <title>Draft genome sequence of Anaerotruncus colihominis(DSM 17241).</title>
        <authorList>
            <person name="Sudarsanam P."/>
            <person name="Ley R."/>
            <person name="Guruge J."/>
            <person name="Turnbaugh P.J."/>
            <person name="Mahowald M."/>
            <person name="Liep D."/>
            <person name="Gordon J."/>
        </authorList>
    </citation>
    <scope>NUCLEOTIDE SEQUENCE</scope>
    <source>
        <strain evidence="1">DSM 17241</strain>
    </source>
</reference>